<dbReference type="EMBL" id="POWF01000005">
    <property type="protein sequence ID" value="PNQ72902.1"/>
    <property type="molecule type" value="Genomic_DNA"/>
</dbReference>
<organism evidence="4 5">
    <name type="scientific">Hanstruepera neustonica</name>
    <dbReference type="NCBI Taxonomy" id="1445657"/>
    <lineage>
        <taxon>Bacteria</taxon>
        <taxon>Pseudomonadati</taxon>
        <taxon>Bacteroidota</taxon>
        <taxon>Flavobacteriia</taxon>
        <taxon>Flavobacteriales</taxon>
        <taxon>Flavobacteriaceae</taxon>
        <taxon>Hanstruepera</taxon>
    </lineage>
</organism>
<dbReference type="PANTHER" id="PTHR44103:SF1">
    <property type="entry name" value="PROPROTEIN CONVERTASE P"/>
    <property type="match status" value="1"/>
</dbReference>
<dbReference type="InterPro" id="IPR013517">
    <property type="entry name" value="FG-GAP"/>
</dbReference>
<evidence type="ECO:0000313" key="5">
    <source>
        <dbReference type="Proteomes" id="UP000236641"/>
    </source>
</evidence>
<keyword evidence="5" id="KW-1185">Reference proteome</keyword>
<gene>
    <name evidence="4" type="ORF">C1T31_09345</name>
</gene>
<protein>
    <recommendedName>
        <fullName evidence="3">Secretion system C-terminal sorting domain-containing protein</fullName>
    </recommendedName>
</protein>
<feature type="chain" id="PRO_5014398268" description="Secretion system C-terminal sorting domain-containing protein" evidence="2">
    <location>
        <begin position="21"/>
        <end position="478"/>
    </location>
</feature>
<dbReference type="RefSeq" id="WP_103052238.1">
    <property type="nucleotide sequence ID" value="NZ_POWF01000005.1"/>
</dbReference>
<dbReference type="Pfam" id="PF13517">
    <property type="entry name" value="FG-GAP_3"/>
    <property type="match status" value="2"/>
</dbReference>
<accession>A0A2K1DY03</accession>
<dbReference type="InterPro" id="IPR026444">
    <property type="entry name" value="Secre_tail"/>
</dbReference>
<dbReference type="InterPro" id="IPR028994">
    <property type="entry name" value="Integrin_alpha_N"/>
</dbReference>
<dbReference type="NCBIfam" id="TIGR04183">
    <property type="entry name" value="Por_Secre_tail"/>
    <property type="match status" value="1"/>
</dbReference>
<dbReference type="SUPFAM" id="SSF69318">
    <property type="entry name" value="Integrin alpha N-terminal domain"/>
    <property type="match status" value="1"/>
</dbReference>
<evidence type="ECO:0000256" key="1">
    <source>
        <dbReference type="ARBA" id="ARBA00022729"/>
    </source>
</evidence>
<dbReference type="Pfam" id="PF18962">
    <property type="entry name" value="Por_Secre_tail"/>
    <property type="match status" value="1"/>
</dbReference>
<dbReference type="Proteomes" id="UP000236641">
    <property type="component" value="Unassembled WGS sequence"/>
</dbReference>
<proteinExistence type="predicted"/>
<reference evidence="4 5" key="1">
    <citation type="submission" date="2018-01" db="EMBL/GenBank/DDBJ databases">
        <title>The draft genome of Hanstruepera neustonica JCM19743.</title>
        <authorList>
            <person name="He R.-H."/>
            <person name="Du Z.-J."/>
        </authorList>
    </citation>
    <scope>NUCLEOTIDE SEQUENCE [LARGE SCALE GENOMIC DNA]</scope>
    <source>
        <strain evidence="4 5">JCM19743</strain>
    </source>
</reference>
<keyword evidence="1 2" id="KW-0732">Signal</keyword>
<feature type="domain" description="Secretion system C-terminal sorting" evidence="3">
    <location>
        <begin position="409"/>
        <end position="473"/>
    </location>
</feature>
<sequence length="478" mass="51659">MKKTLLALFNILVFSHLCLAQTTFVTPIQNIDPNTGEEPYELASGDLDNDGDIDLVMATYWFTGFGTPTQDYIKWYENDGSGNFSIPSTSVVSSTIFYVDGLTVANIDGQFGLDIVATSADQSKLVYYLSDGSGGFGSEVVVSNAITGAGQVFATDINNDGHTDLATVAYDVNKVVWFAGDGSGNFGTEQIIENSNTDGPFTLELGDFDGDTDMDAVVGFYNSGTIEIYYNQYIESGTNTVSWVKDAVTVDSGNSYFLATKFADVNNDGTMDVVKVDNVTGEVEWYNKTINGSSVANTISTSAIIARPGAIAIADIDGDTFNDVILTDSGVADDAIIWFKGANNASPSATPTLIDNNNYQNFAITVDDYDADGDLDIAFLGNQNDTLGWYENELNTLGVETNNFSEISIYPNPSSDVVNFKGFSSEELQVTFFDVLGKKVMSGNLNANNNQLDVSQLEPGLYTIKMDNNHETIKFIKH</sequence>
<name>A0A2K1DY03_9FLAO</name>
<dbReference type="AlphaFoldDB" id="A0A2K1DY03"/>
<evidence type="ECO:0000313" key="4">
    <source>
        <dbReference type="EMBL" id="PNQ72902.1"/>
    </source>
</evidence>
<dbReference type="OrthoDB" id="9816120at2"/>
<evidence type="ECO:0000256" key="2">
    <source>
        <dbReference type="SAM" id="SignalP"/>
    </source>
</evidence>
<feature type="signal peptide" evidence="2">
    <location>
        <begin position="1"/>
        <end position="20"/>
    </location>
</feature>
<evidence type="ECO:0000259" key="3">
    <source>
        <dbReference type="Pfam" id="PF18962"/>
    </source>
</evidence>
<dbReference type="Gene3D" id="2.130.10.130">
    <property type="entry name" value="Integrin alpha, N-terminal"/>
    <property type="match status" value="2"/>
</dbReference>
<dbReference type="PANTHER" id="PTHR44103">
    <property type="entry name" value="PROPROTEIN CONVERTASE P"/>
    <property type="match status" value="1"/>
</dbReference>
<comment type="caution">
    <text evidence="4">The sequence shown here is derived from an EMBL/GenBank/DDBJ whole genome shotgun (WGS) entry which is preliminary data.</text>
</comment>